<organism evidence="2 3">
    <name type="scientific">Alkalibacillus haloalkaliphilus</name>
    <dbReference type="NCBI Taxonomy" id="94136"/>
    <lineage>
        <taxon>Bacteria</taxon>
        <taxon>Bacillati</taxon>
        <taxon>Bacillota</taxon>
        <taxon>Bacilli</taxon>
        <taxon>Bacillales</taxon>
        <taxon>Bacillaceae</taxon>
        <taxon>Alkalibacillus</taxon>
    </lineage>
</organism>
<gene>
    <name evidence="2" type="primary">yyaS</name>
    <name evidence="2" type="ORF">AHA02nite_20860</name>
</gene>
<keyword evidence="1" id="KW-0472">Membrane</keyword>
<evidence type="ECO:0008006" key="4">
    <source>
        <dbReference type="Google" id="ProtNLM"/>
    </source>
</evidence>
<dbReference type="OrthoDB" id="1902994at2"/>
<feature type="transmembrane region" description="Helical" evidence="1">
    <location>
        <begin position="108"/>
        <end position="126"/>
    </location>
</feature>
<dbReference type="PANTHER" id="PTHR40078">
    <property type="entry name" value="INTEGRAL MEMBRANE PROTEIN-RELATED"/>
    <property type="match status" value="1"/>
</dbReference>
<feature type="transmembrane region" description="Helical" evidence="1">
    <location>
        <begin position="39"/>
        <end position="63"/>
    </location>
</feature>
<dbReference type="PANTHER" id="PTHR40078:SF1">
    <property type="entry name" value="INTEGRAL MEMBRANE PROTEIN"/>
    <property type="match status" value="1"/>
</dbReference>
<dbReference type="Pfam" id="PF19700">
    <property type="entry name" value="DUF6198"/>
    <property type="match status" value="1"/>
</dbReference>
<proteinExistence type="predicted"/>
<dbReference type="InterPro" id="IPR038750">
    <property type="entry name" value="YczE/YyaS-like"/>
</dbReference>
<dbReference type="AlphaFoldDB" id="A0A511W5F3"/>
<keyword evidence="1" id="KW-1133">Transmembrane helix</keyword>
<feature type="transmembrane region" description="Helical" evidence="1">
    <location>
        <begin position="147"/>
        <end position="168"/>
    </location>
</feature>
<keyword evidence="3" id="KW-1185">Reference proteome</keyword>
<dbReference type="EMBL" id="BJYA01000014">
    <property type="protein sequence ID" value="GEN46310.1"/>
    <property type="molecule type" value="Genomic_DNA"/>
</dbReference>
<protein>
    <recommendedName>
        <fullName evidence="4">Permease</fullName>
    </recommendedName>
</protein>
<dbReference type="Proteomes" id="UP000321440">
    <property type="component" value="Unassembled WGS sequence"/>
</dbReference>
<evidence type="ECO:0000313" key="3">
    <source>
        <dbReference type="Proteomes" id="UP000321440"/>
    </source>
</evidence>
<keyword evidence="1" id="KW-0812">Transmembrane</keyword>
<accession>A0A511W5F3</accession>
<feature type="transmembrane region" description="Helical" evidence="1">
    <location>
        <begin position="7"/>
        <end position="27"/>
    </location>
</feature>
<evidence type="ECO:0000313" key="2">
    <source>
        <dbReference type="EMBL" id="GEN46310.1"/>
    </source>
</evidence>
<name>A0A511W5F3_9BACI</name>
<dbReference type="RefSeq" id="WP_146817021.1">
    <property type="nucleotide sequence ID" value="NZ_BJYA01000014.1"/>
</dbReference>
<sequence>MKGLIYSIMFYVLGMITLSFGVTMLILSDLGVGAWDALFVGLSDLIGFTVGTWIFTVGILLIIINKFLLRSKFDYSAILTIFLIGVFIDFWLLVVFDGVIITEMAARIGLLGLGVLGMGAGIGMYLQLNFARNPIDNLMMAVHYRTGLSLAVSKSGLEIIVLIIAFVIGGPIGIGTIIVAFGIGPLVQLFFKQFGKIKSILAGEAEPNT</sequence>
<reference evidence="2 3" key="1">
    <citation type="submission" date="2019-07" db="EMBL/GenBank/DDBJ databases">
        <title>Whole genome shotgun sequence of Alkalibacillus haloalkaliphilus NBRC 103110.</title>
        <authorList>
            <person name="Hosoyama A."/>
            <person name="Uohara A."/>
            <person name="Ohji S."/>
            <person name="Ichikawa N."/>
        </authorList>
    </citation>
    <scope>NUCLEOTIDE SEQUENCE [LARGE SCALE GENOMIC DNA]</scope>
    <source>
        <strain evidence="2 3">NBRC 103110</strain>
    </source>
</reference>
<feature type="transmembrane region" description="Helical" evidence="1">
    <location>
        <begin position="75"/>
        <end position="96"/>
    </location>
</feature>
<evidence type="ECO:0000256" key="1">
    <source>
        <dbReference type="SAM" id="Phobius"/>
    </source>
</evidence>
<comment type="caution">
    <text evidence="2">The sequence shown here is derived from an EMBL/GenBank/DDBJ whole genome shotgun (WGS) entry which is preliminary data.</text>
</comment>
<feature type="transmembrane region" description="Helical" evidence="1">
    <location>
        <begin position="174"/>
        <end position="191"/>
    </location>
</feature>